<accession>A0ABS7EET2</accession>
<evidence type="ECO:0000256" key="2">
    <source>
        <dbReference type="ARBA" id="ARBA00022737"/>
    </source>
</evidence>
<dbReference type="EMBL" id="JAHZSS010000006">
    <property type="protein sequence ID" value="MBW8190770.1"/>
    <property type="molecule type" value="Genomic_DNA"/>
</dbReference>
<feature type="domain" description="Cytochrome c-type biogenesis protein H TPR" evidence="9">
    <location>
        <begin position="117"/>
        <end position="273"/>
    </location>
</feature>
<dbReference type="Gene3D" id="1.25.40.10">
    <property type="entry name" value="Tetratricopeptide repeat domain"/>
    <property type="match status" value="1"/>
</dbReference>
<dbReference type="SMART" id="SM00028">
    <property type="entry name" value="TPR"/>
    <property type="match status" value="2"/>
</dbReference>
<keyword evidence="7" id="KW-0472">Membrane</keyword>
<keyword evidence="7" id="KW-1133">Transmembrane helix</keyword>
<dbReference type="SUPFAM" id="SSF48452">
    <property type="entry name" value="TPR-like"/>
    <property type="match status" value="1"/>
</dbReference>
<dbReference type="PROSITE" id="PS50005">
    <property type="entry name" value="TPR"/>
    <property type="match status" value="1"/>
</dbReference>
<evidence type="ECO:0000259" key="8">
    <source>
        <dbReference type="Pfam" id="PF23892"/>
    </source>
</evidence>
<sequence length="436" mass="48022">MMLFWVGAVILLLIVLVPFVMIAKRPKVTEGISQLELNKQVFEQRQQELAEQLAAGTLTKDEHAQLSLELQTNLLDDTEDMAVEQRQDGSMAPLWAMTAVGLVAAIALYVSMGHFQKVDQWQQSMVEMPELAQRLMQPGDNPLSNEELEQFALALRTKLQQNGDDAMGWLLFGRIQLSFGRLNEATEAFTHALRLEPDNRSVNLSYAKAMAMTGEPAKINYAKRVYQRLLATAPNDLDILSEQAFTLYETGDRKGAFASWQKMLEIIPEDNPRHQQIAQTIAMLQSQQHASNPHAQQRAAAEPQPEAAPQPQVAASDANTPEAEALSIQVTIDAAASVNVPDTSFLVVYARAVQGPPMPMAVKRMALPSFPLTVELSSADAMMENYQLGAVEPFEVVVKIVASANVATADSLYEAVSRNLSKQDLPTQINLSLQAQ</sequence>
<dbReference type="Pfam" id="PF23914">
    <property type="entry name" value="TPR_CcmH_CycH"/>
    <property type="match status" value="1"/>
</dbReference>
<keyword evidence="3" id="KW-0201">Cytochrome c-type biogenesis</keyword>
<dbReference type="InterPro" id="IPR011990">
    <property type="entry name" value="TPR-like_helical_dom_sf"/>
</dbReference>
<dbReference type="InterPro" id="IPR017560">
    <property type="entry name" value="Cyt_c_biogenesis_CcmI"/>
</dbReference>
<evidence type="ECO:0000256" key="5">
    <source>
        <dbReference type="PROSITE-ProRule" id="PRU00339"/>
    </source>
</evidence>
<evidence type="ECO:0000313" key="10">
    <source>
        <dbReference type="EMBL" id="MBW8190770.1"/>
    </source>
</evidence>
<keyword evidence="7" id="KW-0812">Transmembrane</keyword>
<evidence type="ECO:0000256" key="1">
    <source>
        <dbReference type="ARBA" id="ARBA00004196"/>
    </source>
</evidence>
<name>A0ABS7EET2_9GAMM</name>
<evidence type="ECO:0000256" key="6">
    <source>
        <dbReference type="SAM" id="MobiDB-lite"/>
    </source>
</evidence>
<evidence type="ECO:0000259" key="9">
    <source>
        <dbReference type="Pfam" id="PF23914"/>
    </source>
</evidence>
<reference evidence="10" key="1">
    <citation type="submission" date="2021-07" db="EMBL/GenBank/DDBJ databases">
        <title>Neiella marina sp. nov., isolated from the intestinal content of sea cucumber Apostichopus japonicus.</title>
        <authorList>
            <person name="Bai X."/>
        </authorList>
    </citation>
    <scope>NUCLEOTIDE SEQUENCE</scope>
    <source>
        <strain evidence="10">126</strain>
    </source>
</reference>
<dbReference type="RefSeq" id="WP_220103455.1">
    <property type="nucleotide sequence ID" value="NZ_JAHZSS010000006.1"/>
</dbReference>
<dbReference type="InterPro" id="IPR019734">
    <property type="entry name" value="TPR_rpt"/>
</dbReference>
<evidence type="ECO:0000313" key="11">
    <source>
        <dbReference type="Proteomes" id="UP001166251"/>
    </source>
</evidence>
<keyword evidence="2" id="KW-0677">Repeat</keyword>
<comment type="caution">
    <text evidence="10">The sequence shown here is derived from an EMBL/GenBank/DDBJ whole genome shotgun (WGS) entry which is preliminary data.</text>
</comment>
<dbReference type="PANTHER" id="PTHR47870">
    <property type="entry name" value="CYTOCHROME C-TYPE BIOGENESIS PROTEIN CCMH"/>
    <property type="match status" value="1"/>
</dbReference>
<feature type="repeat" description="TPR" evidence="5">
    <location>
        <begin position="166"/>
        <end position="199"/>
    </location>
</feature>
<dbReference type="PANTHER" id="PTHR47870:SF1">
    <property type="entry name" value="CYTOCHROME C-TYPE BIOGENESIS PROTEIN CCMH"/>
    <property type="match status" value="1"/>
</dbReference>
<keyword evidence="4 5" id="KW-0802">TPR repeat</keyword>
<protein>
    <submittedName>
        <fullName evidence="10">C-type cytochrome biogenesis protein CcmI</fullName>
    </submittedName>
</protein>
<dbReference type="NCBIfam" id="TIGR03142">
    <property type="entry name" value="cytochro_ccmI"/>
    <property type="match status" value="1"/>
</dbReference>
<dbReference type="Pfam" id="PF23892">
    <property type="entry name" value="Ig_CycH"/>
    <property type="match status" value="1"/>
</dbReference>
<dbReference type="InterPro" id="IPR051263">
    <property type="entry name" value="C-type_cytochrome_biogenesis"/>
</dbReference>
<keyword evidence="11" id="KW-1185">Reference proteome</keyword>
<feature type="transmembrane region" description="Helical" evidence="7">
    <location>
        <begin position="94"/>
        <end position="115"/>
    </location>
</feature>
<dbReference type="InterPro" id="IPR056412">
    <property type="entry name" value="Ig_CycH"/>
</dbReference>
<organism evidence="10 11">
    <name type="scientific">Neiella holothuriorum</name>
    <dbReference type="NCBI Taxonomy" id="2870530"/>
    <lineage>
        <taxon>Bacteria</taxon>
        <taxon>Pseudomonadati</taxon>
        <taxon>Pseudomonadota</taxon>
        <taxon>Gammaproteobacteria</taxon>
        <taxon>Alteromonadales</taxon>
        <taxon>Echinimonadaceae</taxon>
        <taxon>Neiella</taxon>
    </lineage>
</organism>
<feature type="compositionally biased region" description="Low complexity" evidence="6">
    <location>
        <begin position="293"/>
        <end position="315"/>
    </location>
</feature>
<feature type="domain" description="Cytochrome c-type biogenesis protein H Ig-like" evidence="8">
    <location>
        <begin position="326"/>
        <end position="422"/>
    </location>
</feature>
<proteinExistence type="predicted"/>
<evidence type="ECO:0000256" key="7">
    <source>
        <dbReference type="SAM" id="Phobius"/>
    </source>
</evidence>
<evidence type="ECO:0000256" key="4">
    <source>
        <dbReference type="ARBA" id="ARBA00022803"/>
    </source>
</evidence>
<dbReference type="InterPro" id="IPR056413">
    <property type="entry name" value="TPR_CcmH_CycH"/>
</dbReference>
<gene>
    <name evidence="10" type="primary">ccmI</name>
    <name evidence="10" type="ORF">K0504_06965</name>
</gene>
<feature type="region of interest" description="Disordered" evidence="6">
    <location>
        <begin position="285"/>
        <end position="320"/>
    </location>
</feature>
<evidence type="ECO:0000256" key="3">
    <source>
        <dbReference type="ARBA" id="ARBA00022748"/>
    </source>
</evidence>
<comment type="subcellular location">
    <subcellularLocation>
        <location evidence="1">Cell envelope</location>
    </subcellularLocation>
</comment>
<dbReference type="Proteomes" id="UP001166251">
    <property type="component" value="Unassembled WGS sequence"/>
</dbReference>
<feature type="transmembrane region" description="Helical" evidence="7">
    <location>
        <begin position="6"/>
        <end position="23"/>
    </location>
</feature>